<reference evidence="1" key="2">
    <citation type="submission" date="2022-01" db="EMBL/GenBank/DDBJ databases">
        <authorList>
            <person name="Yamashiro T."/>
            <person name="Shiraishi A."/>
            <person name="Satake H."/>
            <person name="Nakayama K."/>
        </authorList>
    </citation>
    <scope>NUCLEOTIDE SEQUENCE</scope>
</reference>
<proteinExistence type="predicted"/>
<sequence length="249" mass="28948">MRSQQRLVRGCVNETAVGCTQDILRKSNCLDRLSKIPWVVLTFIVIEGEDIIAGFCSLSRWKELSKELGSKILSCGDRSYWKTFKPIASLMAKEKIEITADAYFPYYHRQDQESIKIIKDSLDDFSGVSGLKPNLTRGKAKIAWKTLYKPKCQGGLGFKDLGMWNEVLLTKHVWNIAAHKESLWVKWVHMIKLRGRRLWEVNPKFNNSWMWKVILGLRDKAKEHIEFKVGNRRSISVWYNKWNDIGPIC</sequence>
<protein>
    <submittedName>
        <fullName evidence="1">Uncharacterized protein</fullName>
    </submittedName>
</protein>
<evidence type="ECO:0000313" key="1">
    <source>
        <dbReference type="EMBL" id="GJT14404.1"/>
    </source>
</evidence>
<accession>A0ABQ5BJH4</accession>
<reference evidence="1" key="1">
    <citation type="journal article" date="2022" name="Int. J. Mol. Sci.">
        <title>Draft Genome of Tanacetum Coccineum: Genomic Comparison of Closely Related Tanacetum-Family Plants.</title>
        <authorList>
            <person name="Yamashiro T."/>
            <person name="Shiraishi A."/>
            <person name="Nakayama K."/>
            <person name="Satake H."/>
        </authorList>
    </citation>
    <scope>NUCLEOTIDE SEQUENCE</scope>
</reference>
<evidence type="ECO:0000313" key="2">
    <source>
        <dbReference type="Proteomes" id="UP001151760"/>
    </source>
</evidence>
<dbReference type="Proteomes" id="UP001151760">
    <property type="component" value="Unassembled WGS sequence"/>
</dbReference>
<dbReference type="PANTHER" id="PTHR33116:SF84">
    <property type="entry name" value="RNA-DIRECTED DNA POLYMERASE"/>
    <property type="match status" value="1"/>
</dbReference>
<organism evidence="1 2">
    <name type="scientific">Tanacetum coccineum</name>
    <dbReference type="NCBI Taxonomy" id="301880"/>
    <lineage>
        <taxon>Eukaryota</taxon>
        <taxon>Viridiplantae</taxon>
        <taxon>Streptophyta</taxon>
        <taxon>Embryophyta</taxon>
        <taxon>Tracheophyta</taxon>
        <taxon>Spermatophyta</taxon>
        <taxon>Magnoliopsida</taxon>
        <taxon>eudicotyledons</taxon>
        <taxon>Gunneridae</taxon>
        <taxon>Pentapetalae</taxon>
        <taxon>asterids</taxon>
        <taxon>campanulids</taxon>
        <taxon>Asterales</taxon>
        <taxon>Asteraceae</taxon>
        <taxon>Asteroideae</taxon>
        <taxon>Anthemideae</taxon>
        <taxon>Anthemidinae</taxon>
        <taxon>Tanacetum</taxon>
    </lineage>
</organism>
<keyword evidence="2" id="KW-1185">Reference proteome</keyword>
<dbReference type="PANTHER" id="PTHR33116">
    <property type="entry name" value="REVERSE TRANSCRIPTASE ZINC-BINDING DOMAIN-CONTAINING PROTEIN-RELATED-RELATED"/>
    <property type="match status" value="1"/>
</dbReference>
<name>A0ABQ5BJH4_9ASTR</name>
<comment type="caution">
    <text evidence="1">The sequence shown here is derived from an EMBL/GenBank/DDBJ whole genome shotgun (WGS) entry which is preliminary data.</text>
</comment>
<gene>
    <name evidence="1" type="ORF">Tco_0861446</name>
</gene>
<dbReference type="EMBL" id="BQNB010013309">
    <property type="protein sequence ID" value="GJT14404.1"/>
    <property type="molecule type" value="Genomic_DNA"/>
</dbReference>